<dbReference type="InterPro" id="IPR002302">
    <property type="entry name" value="Leu-tRNA-ligase"/>
</dbReference>
<evidence type="ECO:0000259" key="12">
    <source>
        <dbReference type="Pfam" id="PF08264"/>
    </source>
</evidence>
<comment type="caution">
    <text evidence="9">Lacks conserved residue(s) required for the propagation of feature annotation.</text>
</comment>
<name>A0A2M8KTZ7_9BACT</name>
<dbReference type="SUPFAM" id="SSF50677">
    <property type="entry name" value="ValRS/IleRS/LeuRS editing domain"/>
    <property type="match status" value="1"/>
</dbReference>
<evidence type="ECO:0000259" key="14">
    <source>
        <dbReference type="Pfam" id="PF13603"/>
    </source>
</evidence>
<comment type="similarity">
    <text evidence="1 9 10">Belongs to the class-I aminoacyl-tRNA synthetase family.</text>
</comment>
<feature type="binding site" evidence="9">
    <location>
        <position position="564"/>
    </location>
    <ligand>
        <name>ATP</name>
        <dbReference type="ChEBI" id="CHEBI:30616"/>
    </ligand>
</feature>
<dbReference type="InterPro" id="IPR015413">
    <property type="entry name" value="Methionyl/Leucyl_tRNA_Synth"/>
</dbReference>
<evidence type="ECO:0000259" key="13">
    <source>
        <dbReference type="Pfam" id="PF09334"/>
    </source>
</evidence>
<dbReference type="Pfam" id="PF00133">
    <property type="entry name" value="tRNA-synt_1"/>
    <property type="match status" value="1"/>
</dbReference>
<dbReference type="HAMAP" id="MF_00049_B">
    <property type="entry name" value="Leu_tRNA_synth_B"/>
    <property type="match status" value="1"/>
</dbReference>
<dbReference type="SUPFAM" id="SSF47323">
    <property type="entry name" value="Anticodon-binding domain of a subclass of class I aminoacyl-tRNA synthetases"/>
    <property type="match status" value="1"/>
</dbReference>
<feature type="domain" description="Methionyl/Leucyl tRNA synthetase" evidence="13">
    <location>
        <begin position="42"/>
        <end position="184"/>
    </location>
</feature>
<evidence type="ECO:0000259" key="11">
    <source>
        <dbReference type="Pfam" id="PF00133"/>
    </source>
</evidence>
<dbReference type="AlphaFoldDB" id="A0A2M8KTZ7"/>
<evidence type="ECO:0000313" key="16">
    <source>
        <dbReference type="Proteomes" id="UP000231569"/>
    </source>
</evidence>
<dbReference type="GO" id="GO:0004823">
    <property type="term" value="F:leucine-tRNA ligase activity"/>
    <property type="evidence" value="ECO:0007669"/>
    <property type="project" value="UniProtKB-UniRule"/>
</dbReference>
<dbReference type="GO" id="GO:0002161">
    <property type="term" value="F:aminoacyl-tRNA deacylase activity"/>
    <property type="evidence" value="ECO:0007669"/>
    <property type="project" value="InterPro"/>
</dbReference>
<feature type="domain" description="Methionyl/Valyl/Leucyl/Isoleucyl-tRNA synthetase anticodon-binding" evidence="12">
    <location>
        <begin position="640"/>
        <end position="751"/>
    </location>
</feature>
<evidence type="ECO:0000256" key="2">
    <source>
        <dbReference type="ARBA" id="ARBA00022490"/>
    </source>
</evidence>
<dbReference type="PROSITE" id="PS00178">
    <property type="entry name" value="AA_TRNA_LIGASE_I"/>
    <property type="match status" value="1"/>
</dbReference>
<keyword evidence="6 9" id="KW-0648">Protein biosynthesis</keyword>
<keyword evidence="3 9" id="KW-0436">Ligase</keyword>
<dbReference type="Proteomes" id="UP000231569">
    <property type="component" value="Unassembled WGS sequence"/>
</dbReference>
<protein>
    <recommendedName>
        <fullName evidence="9">Leucine--tRNA ligase</fullName>
        <ecNumber evidence="9">6.1.1.4</ecNumber>
    </recommendedName>
    <alternativeName>
        <fullName evidence="9">Leucyl-tRNA synthetase</fullName>
        <shortName evidence="9">LeuRS</shortName>
    </alternativeName>
</protein>
<dbReference type="SUPFAM" id="SSF52374">
    <property type="entry name" value="Nucleotidylyl transferase"/>
    <property type="match status" value="1"/>
</dbReference>
<dbReference type="Gene3D" id="3.40.50.620">
    <property type="entry name" value="HUPs"/>
    <property type="match status" value="2"/>
</dbReference>
<evidence type="ECO:0000256" key="7">
    <source>
        <dbReference type="ARBA" id="ARBA00023146"/>
    </source>
</evidence>
<dbReference type="GO" id="GO:0005524">
    <property type="term" value="F:ATP binding"/>
    <property type="evidence" value="ECO:0007669"/>
    <property type="project" value="UniProtKB-UniRule"/>
</dbReference>
<dbReference type="EMBL" id="PFEE01000073">
    <property type="protein sequence ID" value="PJE63397.1"/>
    <property type="molecule type" value="Genomic_DNA"/>
</dbReference>
<dbReference type="InterPro" id="IPR025709">
    <property type="entry name" value="Leu_tRNA-synth_edit"/>
</dbReference>
<evidence type="ECO:0000256" key="5">
    <source>
        <dbReference type="ARBA" id="ARBA00022840"/>
    </source>
</evidence>
<evidence type="ECO:0000256" key="8">
    <source>
        <dbReference type="ARBA" id="ARBA00047469"/>
    </source>
</evidence>
<dbReference type="Pfam" id="PF08264">
    <property type="entry name" value="Anticodon_1"/>
    <property type="match status" value="1"/>
</dbReference>
<dbReference type="Gene3D" id="1.10.730.10">
    <property type="entry name" value="Isoleucyl-tRNA Synthetase, Domain 1"/>
    <property type="match status" value="1"/>
</dbReference>
<dbReference type="InterPro" id="IPR001412">
    <property type="entry name" value="aa-tRNA-synth_I_CS"/>
</dbReference>
<feature type="domain" description="Aminoacyl-tRNA synthetase class Ia" evidence="11">
    <location>
        <begin position="386"/>
        <end position="589"/>
    </location>
</feature>
<dbReference type="InterPro" id="IPR002300">
    <property type="entry name" value="aa-tRNA-synth_Ia"/>
</dbReference>
<evidence type="ECO:0000256" key="3">
    <source>
        <dbReference type="ARBA" id="ARBA00022598"/>
    </source>
</evidence>
<sequence>MENEYKPALFEAAWTKKWAQQGLYKTPEQVADWKPKVYILDMFPYPSGAGLHVGHIEGETATDILSRFMRMRGFSVLHPMGWDSFGLPAENFAIKSGVHPHETTEKAIKTFKQQMDRMGFSYDWDRELGAHREDYYRWTQWLFIFLYNKGLAYRAKAPVNWCPSCQTVLANEQVEEGKCERCGTAVIQKEMEQWFFKITDYAQRLLDDLDKLDWPESTKLGQKNWIGRSEGVIIQFPIHKSQISIEAFTTRPETIFGATYVVLAPEHPLVSQLTTNGQKDAVLQYQQVAAHKSSLQRSGLEKQKSGVYTGAYAINPANNQKIPIWIADHVLMTYGTGAIMAVPSYDERDRQFAKKYDLPVAEIELTKSKEEMTAWLVQKKMGKRSVQYKLRDWLVSRQRYWGAPIPMIFCEQCARSAGLRGWQPVADTDLPVTLPTDVDFKPTGKSPIAYSKTFQSGVVCPQCGSVEARREVDTMDTFVDSSWYYFRFADPHNQSEFASKQAMQKWLPVTTYVGGAEHTVLHLLYARFITKALYDAGYLAFDEPFTQLRHQGIVMGPDHRRMSKRWGNIINPDDEVDKYGADTVRIYEMFMGPLKDTKAWNTEGIQGVYRFLKRVWKLAEKVKVGGTLPEGVRREQQKILHKTISYAQEAIPKMIFNTTVSKYMELVHSMSKEDIIEVDTWNTFLTILAPFAPFMTEELWARQGHSESVHKNAWPRLQKKLLEESTITIPVQVNGKIRGTVTISAHEEEKEVVSRALQVPMVKKYLDGKKIVKTIYIQGKIVTFVV</sequence>
<dbReference type="CDD" id="cd07958">
    <property type="entry name" value="Anticodon_Ia_Leu_BEm"/>
    <property type="match status" value="1"/>
</dbReference>
<dbReference type="Pfam" id="PF13603">
    <property type="entry name" value="tRNA-synt_1_2"/>
    <property type="match status" value="1"/>
</dbReference>
<evidence type="ECO:0000256" key="9">
    <source>
        <dbReference type="HAMAP-Rule" id="MF_00049"/>
    </source>
</evidence>
<keyword evidence="7 9" id="KW-0030">Aminoacyl-tRNA synthetase</keyword>
<evidence type="ECO:0000256" key="10">
    <source>
        <dbReference type="RuleBase" id="RU363035"/>
    </source>
</evidence>
<reference evidence="16" key="1">
    <citation type="submission" date="2017-09" db="EMBL/GenBank/DDBJ databases">
        <title>Depth-based differentiation of microbial function through sediment-hosted aquifers and enrichment of novel symbionts in the deep terrestrial subsurface.</title>
        <authorList>
            <person name="Probst A.J."/>
            <person name="Ladd B."/>
            <person name="Jarett J.K."/>
            <person name="Geller-Mcgrath D.E."/>
            <person name="Sieber C.M.K."/>
            <person name="Emerson J.B."/>
            <person name="Anantharaman K."/>
            <person name="Thomas B.C."/>
            <person name="Malmstrom R."/>
            <person name="Stieglmeier M."/>
            <person name="Klingl A."/>
            <person name="Woyke T."/>
            <person name="Ryan C.M."/>
            <person name="Banfield J.F."/>
        </authorList>
    </citation>
    <scope>NUCLEOTIDE SEQUENCE [LARGE SCALE GENOMIC DNA]</scope>
</reference>
<gene>
    <name evidence="9" type="primary">leuS</name>
    <name evidence="15" type="ORF">COU89_03555</name>
</gene>
<dbReference type="InterPro" id="IPR009080">
    <property type="entry name" value="tRNAsynth_Ia_anticodon-bd"/>
</dbReference>
<comment type="subcellular location">
    <subcellularLocation>
        <location evidence="9">Cytoplasm</location>
    </subcellularLocation>
</comment>
<evidence type="ECO:0000256" key="1">
    <source>
        <dbReference type="ARBA" id="ARBA00005594"/>
    </source>
</evidence>
<dbReference type="CDD" id="cd00812">
    <property type="entry name" value="LeuRS_core"/>
    <property type="match status" value="1"/>
</dbReference>
<accession>A0A2M8KTZ7</accession>
<feature type="domain" description="Leucyl-tRNA synthetase editing" evidence="14">
    <location>
        <begin position="223"/>
        <end position="371"/>
    </location>
</feature>
<evidence type="ECO:0000256" key="4">
    <source>
        <dbReference type="ARBA" id="ARBA00022741"/>
    </source>
</evidence>
<dbReference type="PANTHER" id="PTHR43740:SF2">
    <property type="entry name" value="LEUCINE--TRNA LIGASE, MITOCHONDRIAL"/>
    <property type="match status" value="1"/>
</dbReference>
<evidence type="ECO:0000313" key="15">
    <source>
        <dbReference type="EMBL" id="PJE63397.1"/>
    </source>
</evidence>
<dbReference type="PANTHER" id="PTHR43740">
    <property type="entry name" value="LEUCYL-TRNA SYNTHETASE"/>
    <property type="match status" value="1"/>
</dbReference>
<dbReference type="Pfam" id="PF09334">
    <property type="entry name" value="tRNA-synt_1g"/>
    <property type="match status" value="1"/>
</dbReference>
<dbReference type="GO" id="GO:0006429">
    <property type="term" value="P:leucyl-tRNA aminoacylation"/>
    <property type="evidence" value="ECO:0007669"/>
    <property type="project" value="UniProtKB-UniRule"/>
</dbReference>
<keyword evidence="4 9" id="KW-0547">Nucleotide-binding</keyword>
<comment type="catalytic activity">
    <reaction evidence="8 9">
        <text>tRNA(Leu) + L-leucine + ATP = L-leucyl-tRNA(Leu) + AMP + diphosphate</text>
        <dbReference type="Rhea" id="RHEA:11688"/>
        <dbReference type="Rhea" id="RHEA-COMP:9613"/>
        <dbReference type="Rhea" id="RHEA-COMP:9622"/>
        <dbReference type="ChEBI" id="CHEBI:30616"/>
        <dbReference type="ChEBI" id="CHEBI:33019"/>
        <dbReference type="ChEBI" id="CHEBI:57427"/>
        <dbReference type="ChEBI" id="CHEBI:78442"/>
        <dbReference type="ChEBI" id="CHEBI:78494"/>
        <dbReference type="ChEBI" id="CHEBI:456215"/>
        <dbReference type="EC" id="6.1.1.4"/>
    </reaction>
</comment>
<organism evidence="15 16">
    <name type="scientific">Candidatus Roizmanbacteria bacterium CG10_big_fil_rev_8_21_14_0_10_45_7</name>
    <dbReference type="NCBI Taxonomy" id="1974854"/>
    <lineage>
        <taxon>Bacteria</taxon>
        <taxon>Candidatus Roizmaniibacteriota</taxon>
    </lineage>
</organism>
<proteinExistence type="inferred from homology"/>
<dbReference type="InterPro" id="IPR009008">
    <property type="entry name" value="Val/Leu/Ile-tRNA-synth_edit"/>
</dbReference>
<keyword evidence="2 9" id="KW-0963">Cytoplasm</keyword>
<keyword evidence="5 9" id="KW-0067">ATP-binding</keyword>
<dbReference type="FunFam" id="1.10.730.10:FF:000002">
    <property type="entry name" value="Leucine--tRNA ligase"/>
    <property type="match status" value="1"/>
</dbReference>
<dbReference type="EC" id="6.1.1.4" evidence="9"/>
<dbReference type="InterPro" id="IPR014729">
    <property type="entry name" value="Rossmann-like_a/b/a_fold"/>
</dbReference>
<dbReference type="InterPro" id="IPR013155">
    <property type="entry name" value="M/V/L/I-tRNA-synth_anticd-bd"/>
</dbReference>
<dbReference type="PRINTS" id="PR00985">
    <property type="entry name" value="TRNASYNTHLEU"/>
</dbReference>
<comment type="caution">
    <text evidence="15">The sequence shown here is derived from an EMBL/GenBank/DDBJ whole genome shotgun (WGS) entry which is preliminary data.</text>
</comment>
<evidence type="ECO:0000256" key="6">
    <source>
        <dbReference type="ARBA" id="ARBA00022917"/>
    </source>
</evidence>
<dbReference type="GO" id="GO:0005829">
    <property type="term" value="C:cytosol"/>
    <property type="evidence" value="ECO:0007669"/>
    <property type="project" value="TreeGrafter"/>
</dbReference>